<name>A0ACC4CW83_POPAL</name>
<dbReference type="EMBL" id="RCHU02000001">
    <property type="protein sequence ID" value="KAL3609541.1"/>
    <property type="molecule type" value="Genomic_DNA"/>
</dbReference>
<reference evidence="1 2" key="1">
    <citation type="journal article" date="2024" name="Plant Biotechnol. J.">
        <title>Genome and CRISPR/Cas9 system of a widespread forest tree (Populus alba) in the world.</title>
        <authorList>
            <person name="Liu Y.J."/>
            <person name="Jiang P.F."/>
            <person name="Han X.M."/>
            <person name="Li X.Y."/>
            <person name="Wang H.M."/>
            <person name="Wang Y.J."/>
            <person name="Wang X.X."/>
            <person name="Zeng Q.Y."/>
        </authorList>
    </citation>
    <scope>NUCLEOTIDE SEQUENCE [LARGE SCALE GENOMIC DNA]</scope>
    <source>
        <strain evidence="2">cv. PAL-ZL1</strain>
    </source>
</reference>
<evidence type="ECO:0000313" key="2">
    <source>
        <dbReference type="Proteomes" id="UP000309997"/>
    </source>
</evidence>
<comment type="caution">
    <text evidence="1">The sequence shown here is derived from an EMBL/GenBank/DDBJ whole genome shotgun (WGS) entry which is preliminary data.</text>
</comment>
<organism evidence="1 2">
    <name type="scientific">Populus alba</name>
    <name type="common">White poplar</name>
    <dbReference type="NCBI Taxonomy" id="43335"/>
    <lineage>
        <taxon>Eukaryota</taxon>
        <taxon>Viridiplantae</taxon>
        <taxon>Streptophyta</taxon>
        <taxon>Embryophyta</taxon>
        <taxon>Tracheophyta</taxon>
        <taxon>Spermatophyta</taxon>
        <taxon>Magnoliopsida</taxon>
        <taxon>eudicotyledons</taxon>
        <taxon>Gunneridae</taxon>
        <taxon>Pentapetalae</taxon>
        <taxon>rosids</taxon>
        <taxon>fabids</taxon>
        <taxon>Malpighiales</taxon>
        <taxon>Salicaceae</taxon>
        <taxon>Saliceae</taxon>
        <taxon>Populus</taxon>
    </lineage>
</organism>
<gene>
    <name evidence="1" type="ORF">D5086_000561</name>
</gene>
<keyword evidence="2" id="KW-1185">Reference proteome</keyword>
<protein>
    <submittedName>
        <fullName evidence="1">Uncharacterized protein</fullName>
    </submittedName>
</protein>
<evidence type="ECO:0000313" key="1">
    <source>
        <dbReference type="EMBL" id="KAL3609541.1"/>
    </source>
</evidence>
<proteinExistence type="predicted"/>
<dbReference type="Proteomes" id="UP000309997">
    <property type="component" value="Unassembled WGS sequence"/>
</dbReference>
<accession>A0ACC4CW83</accession>
<sequence>MALRAAHVSDVPKLDQVQENAALALCSSRLITQCVNIEGSDDTKRGFKFGKFVVMGHRGSGMNMLQSCDRRMKSVKENSILSFISATKLPLDFIEFDVQVTKDDCPVIFHDNFILTEHKGELIEKRVTDLTLDEFRSYGPQDEVGSEGKSLFKKTKDGRIFEWKVEEDAPFCTLQEVFQRVDDTMGFNIELKFDDNIIYKEEELKHILQVILQVVFEHAKERPVMFSSFQPDAALLMRKLQSTYPVFFLTNGGSETYTDVRRNSLDEAIKVCTEGGLQGIVSEVKAVFRNPGAVTRIKESKLSMITYGQLNNVPEVVHMQHLMGIEGVIVDLVHEITEAVSHFVDAAKDGEGSGLFAEEGKIQVKTKPRFSRTNQSPSLAALSMLEAVGSELVRQLKGPCGAWIPLDIGSRLCPNPIQNYVQACPGLSIEIKSPNFPKAHVWPSKRRPISLYEERIRAAAASSQKEWLPKQQPRKDGKKKRLNRSCSEPFEEVSLKGTVNIAAPRDASLDSKL</sequence>